<keyword evidence="4 15" id="KW-1003">Cell membrane</keyword>
<dbReference type="SUPFAM" id="SSF56784">
    <property type="entry name" value="HAD-like"/>
    <property type="match status" value="1"/>
</dbReference>
<dbReference type="Pfam" id="PF00403">
    <property type="entry name" value="HMA"/>
    <property type="match status" value="1"/>
</dbReference>
<keyword evidence="12 15" id="KW-1133">Transmembrane helix</keyword>
<comment type="caution">
    <text evidence="17">The sequence shown here is derived from an EMBL/GenBank/DDBJ whole genome shotgun (WGS) entry which is preliminary data.</text>
</comment>
<dbReference type="Gene3D" id="2.70.150.10">
    <property type="entry name" value="Calcium-transporting ATPase, cytoplasmic transduction domain A"/>
    <property type="match status" value="1"/>
</dbReference>
<dbReference type="InterPro" id="IPR036163">
    <property type="entry name" value="HMA_dom_sf"/>
</dbReference>
<dbReference type="PROSITE" id="PS50846">
    <property type="entry name" value="HMA_2"/>
    <property type="match status" value="1"/>
</dbReference>
<keyword evidence="9 15" id="KW-0067">ATP-binding</keyword>
<keyword evidence="6 15" id="KW-0812">Transmembrane</keyword>
<dbReference type="SUPFAM" id="SSF81665">
    <property type="entry name" value="Calcium ATPase, transmembrane domain M"/>
    <property type="match status" value="1"/>
</dbReference>
<dbReference type="Gene3D" id="3.40.50.1000">
    <property type="entry name" value="HAD superfamily/HAD-like"/>
    <property type="match status" value="1"/>
</dbReference>
<evidence type="ECO:0000256" key="3">
    <source>
        <dbReference type="ARBA" id="ARBA00022448"/>
    </source>
</evidence>
<comment type="similarity">
    <text evidence="2 15">Belongs to the cation transport ATPase (P-type) (TC 3.A.3) family. Type IB subfamily.</text>
</comment>
<dbReference type="NCBIfam" id="TIGR01512">
    <property type="entry name" value="ATPase-IB2_Cd"/>
    <property type="match status" value="1"/>
</dbReference>
<evidence type="ECO:0000256" key="5">
    <source>
        <dbReference type="ARBA" id="ARBA00022553"/>
    </source>
</evidence>
<feature type="transmembrane region" description="Helical" evidence="15">
    <location>
        <begin position="387"/>
        <end position="412"/>
    </location>
</feature>
<dbReference type="Pfam" id="PF00122">
    <property type="entry name" value="E1-E2_ATPase"/>
    <property type="match status" value="1"/>
</dbReference>
<evidence type="ECO:0000256" key="14">
    <source>
        <dbReference type="ARBA" id="ARBA00023136"/>
    </source>
</evidence>
<dbReference type="NCBIfam" id="TIGR01525">
    <property type="entry name" value="ATPase-IB_hvy"/>
    <property type="match status" value="1"/>
</dbReference>
<dbReference type="PRINTS" id="PR00119">
    <property type="entry name" value="CATATPASE"/>
</dbReference>
<keyword evidence="18" id="KW-1185">Reference proteome</keyword>
<evidence type="ECO:0000256" key="12">
    <source>
        <dbReference type="ARBA" id="ARBA00022989"/>
    </source>
</evidence>
<keyword evidence="8 15" id="KW-0547">Nucleotide-binding</keyword>
<dbReference type="InterPro" id="IPR001757">
    <property type="entry name" value="P_typ_ATPase"/>
</dbReference>
<dbReference type="InterPro" id="IPR006121">
    <property type="entry name" value="HMA_dom"/>
</dbReference>
<evidence type="ECO:0000256" key="13">
    <source>
        <dbReference type="ARBA" id="ARBA00023065"/>
    </source>
</evidence>
<dbReference type="NCBIfam" id="TIGR01511">
    <property type="entry name" value="ATPase-IB1_Cu"/>
    <property type="match status" value="1"/>
</dbReference>
<dbReference type="CDD" id="cd00371">
    <property type="entry name" value="HMA"/>
    <property type="match status" value="1"/>
</dbReference>
<gene>
    <name evidence="17" type="ORF">ABID41_000348</name>
</gene>
<name>A0ABV2EE04_9CAUL</name>
<keyword evidence="13" id="KW-0406">Ion transport</keyword>
<proteinExistence type="inferred from homology"/>
<reference evidence="17 18" key="1">
    <citation type="submission" date="2024-06" db="EMBL/GenBank/DDBJ databases">
        <title>Genomic Encyclopedia of Type Strains, Phase IV (KMG-IV): sequencing the most valuable type-strain genomes for metagenomic binning, comparative biology and taxonomic classification.</title>
        <authorList>
            <person name="Goeker M."/>
        </authorList>
    </citation>
    <scope>NUCLEOTIDE SEQUENCE [LARGE SCALE GENOMIC DNA]</scope>
    <source>
        <strain evidence="17 18">DSM 17809</strain>
    </source>
</reference>
<evidence type="ECO:0000256" key="9">
    <source>
        <dbReference type="ARBA" id="ARBA00022840"/>
    </source>
</evidence>
<feature type="domain" description="HMA" evidence="16">
    <location>
        <begin position="23"/>
        <end position="89"/>
    </location>
</feature>
<dbReference type="InterPro" id="IPR027256">
    <property type="entry name" value="P-typ_ATPase_IB"/>
</dbReference>
<dbReference type="Pfam" id="PF00702">
    <property type="entry name" value="Hydrolase"/>
    <property type="match status" value="1"/>
</dbReference>
<feature type="transmembrane region" description="Helical" evidence="15">
    <location>
        <begin position="181"/>
        <end position="200"/>
    </location>
</feature>
<dbReference type="Gene3D" id="3.30.70.100">
    <property type="match status" value="1"/>
</dbReference>
<evidence type="ECO:0000256" key="10">
    <source>
        <dbReference type="ARBA" id="ARBA00022842"/>
    </source>
</evidence>
<feature type="transmembrane region" description="Helical" evidence="15">
    <location>
        <begin position="701"/>
        <end position="720"/>
    </location>
</feature>
<keyword evidence="10" id="KW-0460">Magnesium</keyword>
<evidence type="ECO:0000256" key="1">
    <source>
        <dbReference type="ARBA" id="ARBA00004651"/>
    </source>
</evidence>
<evidence type="ECO:0000313" key="17">
    <source>
        <dbReference type="EMBL" id="MET3525253.1"/>
    </source>
</evidence>
<dbReference type="PANTHER" id="PTHR43520">
    <property type="entry name" value="ATP7, ISOFORM B"/>
    <property type="match status" value="1"/>
</dbReference>
<keyword evidence="7 15" id="KW-0479">Metal-binding</keyword>
<evidence type="ECO:0000256" key="8">
    <source>
        <dbReference type="ARBA" id="ARBA00022741"/>
    </source>
</evidence>
<evidence type="ECO:0000256" key="15">
    <source>
        <dbReference type="RuleBase" id="RU362081"/>
    </source>
</evidence>
<dbReference type="SUPFAM" id="SSF55008">
    <property type="entry name" value="HMA, heavy metal-associated domain"/>
    <property type="match status" value="1"/>
</dbReference>
<dbReference type="InterPro" id="IPR036412">
    <property type="entry name" value="HAD-like_sf"/>
</dbReference>
<dbReference type="NCBIfam" id="TIGR01494">
    <property type="entry name" value="ATPase_P-type"/>
    <property type="match status" value="1"/>
</dbReference>
<dbReference type="Proteomes" id="UP001549110">
    <property type="component" value="Unassembled WGS sequence"/>
</dbReference>
<dbReference type="InterPro" id="IPR023299">
    <property type="entry name" value="ATPase_P-typ_cyto_dom_N"/>
</dbReference>
<dbReference type="InterPro" id="IPR059000">
    <property type="entry name" value="ATPase_P-type_domA"/>
</dbReference>
<feature type="transmembrane region" description="Helical" evidence="15">
    <location>
        <begin position="144"/>
        <end position="169"/>
    </location>
</feature>
<protein>
    <submittedName>
        <fullName evidence="17">Cu2+-exporting ATPase</fullName>
    </submittedName>
</protein>
<accession>A0ABV2EE04</accession>
<organism evidence="17 18">
    <name type="scientific">Phenylobacterium koreense</name>
    <dbReference type="NCBI Taxonomy" id="266125"/>
    <lineage>
        <taxon>Bacteria</taxon>
        <taxon>Pseudomonadati</taxon>
        <taxon>Pseudomonadota</taxon>
        <taxon>Alphaproteobacteria</taxon>
        <taxon>Caulobacterales</taxon>
        <taxon>Caulobacteraceae</taxon>
        <taxon>Phenylobacterium</taxon>
    </lineage>
</organism>
<keyword evidence="11" id="KW-1278">Translocase</keyword>
<evidence type="ECO:0000256" key="11">
    <source>
        <dbReference type="ARBA" id="ARBA00022967"/>
    </source>
</evidence>
<dbReference type="Gene3D" id="3.40.1110.10">
    <property type="entry name" value="Calcium-transporting ATPase, cytoplasmic domain N"/>
    <property type="match status" value="1"/>
</dbReference>
<dbReference type="EMBL" id="JBEPLU010000001">
    <property type="protein sequence ID" value="MET3525253.1"/>
    <property type="molecule type" value="Genomic_DNA"/>
</dbReference>
<evidence type="ECO:0000256" key="2">
    <source>
        <dbReference type="ARBA" id="ARBA00006024"/>
    </source>
</evidence>
<evidence type="ECO:0000259" key="16">
    <source>
        <dbReference type="PROSITE" id="PS50846"/>
    </source>
</evidence>
<evidence type="ECO:0000256" key="6">
    <source>
        <dbReference type="ARBA" id="ARBA00022692"/>
    </source>
</evidence>
<keyword evidence="3" id="KW-0813">Transport</keyword>
<evidence type="ECO:0000313" key="18">
    <source>
        <dbReference type="Proteomes" id="UP001549110"/>
    </source>
</evidence>
<keyword evidence="5" id="KW-0597">Phosphoprotein</keyword>
<dbReference type="InterPro" id="IPR023298">
    <property type="entry name" value="ATPase_P-typ_TM_dom_sf"/>
</dbReference>
<dbReference type="InterPro" id="IPR008250">
    <property type="entry name" value="ATPase_P-typ_transduc_dom_A_sf"/>
</dbReference>
<feature type="transmembrane region" description="Helical" evidence="15">
    <location>
        <begin position="676"/>
        <end position="695"/>
    </location>
</feature>
<dbReference type="PANTHER" id="PTHR43520:SF5">
    <property type="entry name" value="CATION-TRANSPORTING P-TYPE ATPASE-RELATED"/>
    <property type="match status" value="1"/>
</dbReference>
<evidence type="ECO:0000256" key="7">
    <source>
        <dbReference type="ARBA" id="ARBA00022723"/>
    </source>
</evidence>
<feature type="transmembrane region" description="Helical" evidence="15">
    <location>
        <begin position="109"/>
        <end position="132"/>
    </location>
</feature>
<keyword evidence="14 15" id="KW-0472">Membrane</keyword>
<dbReference type="InterPro" id="IPR023214">
    <property type="entry name" value="HAD_sf"/>
</dbReference>
<dbReference type="RefSeq" id="WP_354297102.1">
    <property type="nucleotide sequence ID" value="NZ_JBEPLU010000001.1"/>
</dbReference>
<sequence length="725" mass="74978">MAVTHDFAGDFTAFLRPEKDGRRSLDLLVTGARCANCMAKIEREVGALPGVEAARLNLSSGKLTVGFGAGRGDPGAVLKRLDAIGYPAKPFDPAQAVAAHDAEGRKLSLALGVAAFGAMNAMMFSVPIWAGLFGQELGPATRTLMQWMSAAVGAPCAIYAGTPFFTSAWRSLKAGRANMDVPISIGVILTLVISFVETLLGGADTYFDAAVSLLFLLLIGRWLDHRLRSTARSAAADLMALQAPSAVAIDTDGRERHVPLTEVRPGDRLLVRPGERIPVDGLVEEGASELDNAVLTGETAPVVIGPGDTCRAGAVNLLGVLRLRATARSEDSAVAAIARLVEAGAQSRSKYVRLADKAAALYVPVVHTAAALTLAVGWALGLGWREALLRAVAVLIITCPCALGLAVPAVQVSASARLFRKRVLVKSGAALERLAEVDHVIFDKTGVLTEGRPRLLDPLPAAVAMAAPLARASAHPLAKALAAEAGTGLVAEAVVETAGQGVEGLIDGRRARLGRASFVGVEGALASETELWFGFEGDTKIRFVFEDAIRADAAEVVAGLQRRGLSVEILSGDVEASVARAARAVGLDVWSAGLSPQDKADAVKQRAAEGRKVLMVGDGLNDAAALANAHAAMAPGTALDASQNAADLIFSGEGLSAVTTALDVASSARTRALENFGFAALYNLVAAPAAMLGLINPFVAALAMSGSSLVVTLNALRMAMVGGRR</sequence>
<evidence type="ECO:0000256" key="4">
    <source>
        <dbReference type="ARBA" id="ARBA00022475"/>
    </source>
</evidence>
<feature type="transmembrane region" description="Helical" evidence="15">
    <location>
        <begin position="358"/>
        <end position="381"/>
    </location>
</feature>
<dbReference type="SUPFAM" id="SSF81653">
    <property type="entry name" value="Calcium ATPase, transduction domain A"/>
    <property type="match status" value="1"/>
</dbReference>
<feature type="transmembrane region" description="Helical" evidence="15">
    <location>
        <begin position="206"/>
        <end position="223"/>
    </location>
</feature>
<comment type="subcellular location">
    <subcellularLocation>
        <location evidence="1">Cell membrane</location>
        <topology evidence="1">Multi-pass membrane protein</topology>
    </subcellularLocation>
</comment>